<feature type="transmembrane region" description="Helical" evidence="10">
    <location>
        <begin position="331"/>
        <end position="351"/>
    </location>
</feature>
<keyword evidence="7" id="KW-0067">ATP-binding</keyword>
<sequence length="1578" mass="175259">MKSFLWQLVALVRKNFLVSVARRPIGFVLSTYGLPLAILALLLSIPSFFPDTNSIGISDAKPIRSLADTVNRKLVIVRPLNLGSDVDDVIGEATHTLRKDLLVFQNNEDSLLSTCIPDTRGISDCHAIVIFKDSPRTNAPLADLPNKNHTWRYTIRADPARNNQNLDIGKHSGDQEDLYMPLQLAINNAITNSTVIPETIMFTRQEPASPENDFTSHAAIIGRIYVFALVVAHLSIVYRLTTFITSERDCGMSQLIDSMGGEKAIVTRVLSWLITVDLVALPCYIFMGVLYQRLAFPASSAALIIGWQILLGFAINSSAVFAAAFFSKSRVSAIVIILAFIVLSITAQMYASESRPHPLHMTVAALSLFFPSANSVYFTQQMCLWQLHGLSADSSQLPPEIPGLYSKSYSVGQNTLLGFLALNIFIYFIAAVGVEKVLHGIHYRKRQFSNSHTSSTSDVVRARGLRKVFTQNAFFRIWRFCICRRKKPVAAVDDISFDAQSGQIMCLVGQNGSGKSTTLHMLSGFAKPTEGSVLLEARPSQVGICPQNNTLWDNLTVEEHVHLWNDIKSGQRSHAALELLIRQCDLFPKRKFKARELSGGQKRKLQLACMFVGNSTICLIDECTSGLDPLSRRAIWEILLQQRSKRSIIFTTHFLDEVDILADYIVLLADGKIKCQGVPAQLKSQYGGGYKVLVPPSAPSLGYDYPRSTHQDKTIYQVPDSITASRMVSRYVDAGIRDVAISGPRFEEIFLHLLQDDVAFKQSTSVTSMDQNFSMTPGREISSWTQFRVLYKKRWTVLAKFWSPYLLSVIVPLAIMLLITSSTPDYKYPACDALQDTSSVAPNINLQWDDQCSLGRSTCDQLSISPIQANATLFSLFKSGYQELSDISVQAYNKFVAVQSSRDEMLKHIAKNKTLAGYGGIFAGSASEVPTIAYRILFSEQSGSKLLDIWSQMQGGIEINSSQEVIPKSRKAADMNGYAYLLVITIVLVLYPASFVLYPALEQTRKVRAVQYANGVRQAPLWAAYSAFDFLWVLIVSVGVTLLSAVRVNFNGPILVLLVIFALYGLAAMLMGYIIAHFTNGPLKSYIAALGFGLLSWVAISISTQVDDKSSTMAGIVFGVDLFLPIGNVFRALFFALNMKETGCRDGKPIDFGSIHGFGGPLLYLCLQVSALLFILTWLEGGFPKFRIGHRRSIFKRDKFAELELANISRQETLLESDISREIARAEKTTTDLLRVLHVSKNFGTNKAVDDVTFSLPRGDVMALLGANGAGKSTLANMMMQQIYPSDGEIMLCQEDSRRPSSKKHLGVCPQYDALDLMNTRDHLYFYGRIKGVTNVKENVDYIMAKLNLTRHARTQASKLSGGNKRKLMLAIALMGTPSVLVLDEPTSFMDAIAKRQFWKVIQEISEERSILLTTHSMEEADALSTRTLILQRRILAIGTTQSLRQRYSNAYFASLVLASAPTSSQDEMDRVKDWVQAIAPNARFEREILGGQVRFTVPSSASSEDSALPVVKLIETIEQDKNMMGIEHYCISGPTLEDVFLSVVKENNVEEESTSDAEAERMGAKFRFSWKASWLRL</sequence>
<comment type="subcellular location">
    <subcellularLocation>
        <location evidence="1">Membrane</location>
        <topology evidence="1">Multi-pass membrane protein</topology>
    </subcellularLocation>
</comment>
<feature type="domain" description="ABC transporter" evidence="11">
    <location>
        <begin position="1234"/>
        <end position="1458"/>
    </location>
</feature>
<feature type="domain" description="ABC transporter" evidence="11">
    <location>
        <begin position="468"/>
        <end position="695"/>
    </location>
</feature>
<keyword evidence="4 10" id="KW-0812">Transmembrane</keyword>
<evidence type="ECO:0000256" key="7">
    <source>
        <dbReference type="ARBA" id="ARBA00022840"/>
    </source>
</evidence>
<evidence type="ECO:0000313" key="13">
    <source>
        <dbReference type="Proteomes" id="UP001251528"/>
    </source>
</evidence>
<keyword evidence="13" id="KW-1185">Reference proteome</keyword>
<dbReference type="EMBL" id="JASWJB010000005">
    <property type="protein sequence ID" value="KAK2616477.1"/>
    <property type="molecule type" value="Genomic_DNA"/>
</dbReference>
<dbReference type="PANTHER" id="PTHR19229:SF36">
    <property type="entry name" value="ATP-BINDING CASSETTE SUB-FAMILY A MEMBER 2"/>
    <property type="match status" value="1"/>
</dbReference>
<evidence type="ECO:0000256" key="10">
    <source>
        <dbReference type="SAM" id="Phobius"/>
    </source>
</evidence>
<feature type="transmembrane region" description="Helical" evidence="10">
    <location>
        <begin position="978"/>
        <end position="1001"/>
    </location>
</feature>
<keyword evidence="9 10" id="KW-0472">Membrane</keyword>
<evidence type="ECO:0000256" key="9">
    <source>
        <dbReference type="ARBA" id="ARBA00023136"/>
    </source>
</evidence>
<dbReference type="GO" id="GO:0016887">
    <property type="term" value="F:ATP hydrolysis activity"/>
    <property type="evidence" value="ECO:0007669"/>
    <property type="project" value="InterPro"/>
</dbReference>
<reference evidence="12" key="1">
    <citation type="submission" date="2023-06" db="EMBL/GenBank/DDBJ databases">
        <title>Conoideocrella luteorostrata (Hypocreales: Clavicipitaceae), a potential biocontrol fungus for elongate hemlock scale in United States Christmas tree production areas.</title>
        <authorList>
            <person name="Barrett H."/>
            <person name="Lovett B."/>
            <person name="Macias A.M."/>
            <person name="Stajich J.E."/>
            <person name="Kasson M.T."/>
        </authorList>
    </citation>
    <scope>NUCLEOTIDE SEQUENCE</scope>
    <source>
        <strain evidence="12">ARSEF 14590</strain>
    </source>
</reference>
<dbReference type="InterPro" id="IPR003593">
    <property type="entry name" value="AAA+_ATPase"/>
</dbReference>
<evidence type="ECO:0000256" key="1">
    <source>
        <dbReference type="ARBA" id="ARBA00004141"/>
    </source>
</evidence>
<dbReference type="InterPro" id="IPR027417">
    <property type="entry name" value="P-loop_NTPase"/>
</dbReference>
<evidence type="ECO:0000259" key="11">
    <source>
        <dbReference type="PROSITE" id="PS50893"/>
    </source>
</evidence>
<dbReference type="GO" id="GO:0140359">
    <property type="term" value="F:ABC-type transporter activity"/>
    <property type="evidence" value="ECO:0007669"/>
    <property type="project" value="InterPro"/>
</dbReference>
<feature type="transmembrane region" description="Helical" evidence="10">
    <location>
        <begin position="797"/>
        <end position="819"/>
    </location>
</feature>
<dbReference type="PROSITE" id="PS50893">
    <property type="entry name" value="ABC_TRANSPORTER_2"/>
    <property type="match status" value="2"/>
</dbReference>
<dbReference type="Gene3D" id="3.40.50.300">
    <property type="entry name" value="P-loop containing nucleotide triphosphate hydrolases"/>
    <property type="match status" value="2"/>
</dbReference>
<dbReference type="Pfam" id="PF12698">
    <property type="entry name" value="ABC2_membrane_3"/>
    <property type="match status" value="2"/>
</dbReference>
<feature type="transmembrane region" description="Helical" evidence="10">
    <location>
        <begin position="1022"/>
        <end position="1046"/>
    </location>
</feature>
<keyword evidence="8 10" id="KW-1133">Transmembrane helix</keyword>
<accession>A0AAJ0G2G1</accession>
<evidence type="ECO:0000256" key="5">
    <source>
        <dbReference type="ARBA" id="ARBA00022737"/>
    </source>
</evidence>
<keyword evidence="6" id="KW-0547">Nucleotide-binding</keyword>
<dbReference type="GO" id="GO:0005319">
    <property type="term" value="F:lipid transporter activity"/>
    <property type="evidence" value="ECO:0007669"/>
    <property type="project" value="TreeGrafter"/>
</dbReference>
<comment type="caution">
    <text evidence="12">The sequence shown here is derived from an EMBL/GenBank/DDBJ whole genome shotgun (WGS) entry which is preliminary data.</text>
</comment>
<dbReference type="PROSITE" id="PS00211">
    <property type="entry name" value="ABC_TRANSPORTER_1"/>
    <property type="match status" value="2"/>
</dbReference>
<dbReference type="GO" id="GO:0005524">
    <property type="term" value="F:ATP binding"/>
    <property type="evidence" value="ECO:0007669"/>
    <property type="project" value="UniProtKB-KW"/>
</dbReference>
<feature type="transmembrane region" description="Helical" evidence="10">
    <location>
        <begin position="1158"/>
        <end position="1179"/>
    </location>
</feature>
<evidence type="ECO:0000256" key="6">
    <source>
        <dbReference type="ARBA" id="ARBA00022741"/>
    </source>
</evidence>
<dbReference type="InterPro" id="IPR017871">
    <property type="entry name" value="ABC_transporter-like_CS"/>
</dbReference>
<feature type="transmembrane region" description="Helical" evidence="10">
    <location>
        <begin position="416"/>
        <end position="438"/>
    </location>
</feature>
<evidence type="ECO:0000313" key="12">
    <source>
        <dbReference type="EMBL" id="KAK2616477.1"/>
    </source>
</evidence>
<dbReference type="GO" id="GO:0016020">
    <property type="term" value="C:membrane"/>
    <property type="evidence" value="ECO:0007669"/>
    <property type="project" value="UniProtKB-SubCell"/>
</dbReference>
<evidence type="ECO:0000256" key="4">
    <source>
        <dbReference type="ARBA" id="ARBA00022692"/>
    </source>
</evidence>
<comment type="similarity">
    <text evidence="2">Belongs to the ABC transporter superfamily. ABCA family.</text>
</comment>
<feature type="transmembrane region" description="Helical" evidence="10">
    <location>
        <begin position="27"/>
        <end position="49"/>
    </location>
</feature>
<proteinExistence type="inferred from homology"/>
<dbReference type="PANTHER" id="PTHR19229">
    <property type="entry name" value="ATP-BINDING CASSETTE TRANSPORTER SUBFAMILY A ABCA"/>
    <property type="match status" value="1"/>
</dbReference>
<dbReference type="Proteomes" id="UP001251528">
    <property type="component" value="Unassembled WGS sequence"/>
</dbReference>
<evidence type="ECO:0000256" key="3">
    <source>
        <dbReference type="ARBA" id="ARBA00022448"/>
    </source>
</evidence>
<feature type="transmembrane region" description="Helical" evidence="10">
    <location>
        <begin position="1086"/>
        <end position="1106"/>
    </location>
</feature>
<dbReference type="Pfam" id="PF00005">
    <property type="entry name" value="ABC_tran"/>
    <property type="match status" value="2"/>
</dbReference>
<feature type="transmembrane region" description="Helical" evidence="10">
    <location>
        <begin position="1052"/>
        <end position="1074"/>
    </location>
</feature>
<dbReference type="InterPro" id="IPR026082">
    <property type="entry name" value="ABCA"/>
</dbReference>
<dbReference type="InterPro" id="IPR013525">
    <property type="entry name" value="ABC2_TM"/>
</dbReference>
<dbReference type="InterPro" id="IPR003439">
    <property type="entry name" value="ABC_transporter-like_ATP-bd"/>
</dbReference>
<feature type="transmembrane region" description="Helical" evidence="10">
    <location>
        <begin position="265"/>
        <end position="291"/>
    </location>
</feature>
<name>A0AAJ0G2G1_9HYPO</name>
<dbReference type="SUPFAM" id="SSF52540">
    <property type="entry name" value="P-loop containing nucleoside triphosphate hydrolases"/>
    <property type="match status" value="2"/>
</dbReference>
<keyword evidence="3" id="KW-0813">Transport</keyword>
<feature type="transmembrane region" description="Helical" evidence="10">
    <location>
        <begin position="1112"/>
        <end position="1137"/>
    </location>
</feature>
<keyword evidence="5" id="KW-0677">Repeat</keyword>
<feature type="transmembrane region" description="Helical" evidence="10">
    <location>
        <begin position="303"/>
        <end position="325"/>
    </location>
</feature>
<evidence type="ECO:0000256" key="8">
    <source>
        <dbReference type="ARBA" id="ARBA00022989"/>
    </source>
</evidence>
<evidence type="ECO:0000256" key="2">
    <source>
        <dbReference type="ARBA" id="ARBA00008869"/>
    </source>
</evidence>
<protein>
    <recommendedName>
        <fullName evidence="11">ABC transporter domain-containing protein</fullName>
    </recommendedName>
</protein>
<dbReference type="SMART" id="SM00382">
    <property type="entry name" value="AAA"/>
    <property type="match status" value="2"/>
</dbReference>
<dbReference type="CDD" id="cd03263">
    <property type="entry name" value="ABC_subfamily_A"/>
    <property type="match status" value="2"/>
</dbReference>
<organism evidence="12 13">
    <name type="scientific">Conoideocrella luteorostrata</name>
    <dbReference type="NCBI Taxonomy" id="1105319"/>
    <lineage>
        <taxon>Eukaryota</taxon>
        <taxon>Fungi</taxon>
        <taxon>Dikarya</taxon>
        <taxon>Ascomycota</taxon>
        <taxon>Pezizomycotina</taxon>
        <taxon>Sordariomycetes</taxon>
        <taxon>Hypocreomycetidae</taxon>
        <taxon>Hypocreales</taxon>
        <taxon>Clavicipitaceae</taxon>
        <taxon>Conoideocrella</taxon>
    </lineage>
</organism>
<feature type="transmembrane region" description="Helical" evidence="10">
    <location>
        <begin position="224"/>
        <end position="245"/>
    </location>
</feature>
<gene>
    <name evidence="12" type="ORF">QQS21_000519</name>
</gene>